<sequence length="135" mass="14433">MPEAAMRGGARRLPLPPGDDGRPSEADTDAAERARRAPSPVRERGGMRDRRFRDRAPHRRAVKVETLSERPHPSPCPSPARERGPAPDPESALPKQMRGSAGPHRGAHCAGPLPLSPRDDGPSTGTPRCCSPSTS</sequence>
<gene>
    <name evidence="2" type="ORF">MOC_5092</name>
</gene>
<accession>A0A089NZK7</accession>
<evidence type="ECO:0000256" key="1">
    <source>
        <dbReference type="SAM" id="MobiDB-lite"/>
    </source>
</evidence>
<dbReference type="STRING" id="693986.MOC_5092"/>
<evidence type="ECO:0000313" key="2">
    <source>
        <dbReference type="EMBL" id="AIQ92847.1"/>
    </source>
</evidence>
<feature type="compositionally biased region" description="Polar residues" evidence="1">
    <location>
        <begin position="123"/>
        <end position="135"/>
    </location>
</feature>
<feature type="compositionally biased region" description="Basic and acidic residues" evidence="1">
    <location>
        <begin position="19"/>
        <end position="55"/>
    </location>
</feature>
<feature type="region of interest" description="Disordered" evidence="1">
    <location>
        <begin position="1"/>
        <end position="135"/>
    </location>
</feature>
<dbReference type="EMBL" id="CP003811">
    <property type="protein sequence ID" value="AIQ92847.1"/>
    <property type="molecule type" value="Genomic_DNA"/>
</dbReference>
<dbReference type="Proteomes" id="UP000029492">
    <property type="component" value="Chromosome"/>
</dbReference>
<proteinExistence type="predicted"/>
<reference evidence="2 3" key="1">
    <citation type="journal article" date="2014" name="PLoS ONE">
        <title>Genome Information of Methylobacterium oryzae, a Plant-Probiotic Methylotroph in the Phyllosphere.</title>
        <authorList>
            <person name="Kwak M.J."/>
            <person name="Jeong H."/>
            <person name="Madhaiyan M."/>
            <person name="Lee Y."/>
            <person name="Sa T.M."/>
            <person name="Oh T.K."/>
            <person name="Kim J.F."/>
        </authorList>
    </citation>
    <scope>NUCLEOTIDE SEQUENCE [LARGE SCALE GENOMIC DNA]</scope>
    <source>
        <strain evidence="2 3">CBMB20</strain>
    </source>
</reference>
<name>A0A089NZK7_9HYPH</name>
<keyword evidence="3" id="KW-1185">Reference proteome</keyword>
<protein>
    <submittedName>
        <fullName evidence="2">Protein of unassigned function</fullName>
    </submittedName>
</protein>
<organism evidence="2 3">
    <name type="scientific">Methylobacterium oryzae CBMB20</name>
    <dbReference type="NCBI Taxonomy" id="693986"/>
    <lineage>
        <taxon>Bacteria</taxon>
        <taxon>Pseudomonadati</taxon>
        <taxon>Pseudomonadota</taxon>
        <taxon>Alphaproteobacteria</taxon>
        <taxon>Hyphomicrobiales</taxon>
        <taxon>Methylobacteriaceae</taxon>
        <taxon>Methylobacterium</taxon>
    </lineage>
</organism>
<evidence type="ECO:0000313" key="3">
    <source>
        <dbReference type="Proteomes" id="UP000029492"/>
    </source>
</evidence>
<dbReference type="KEGG" id="mor:MOC_5092"/>
<dbReference type="HOGENOM" id="CLU_1883335_0_0_5"/>
<dbReference type="AlphaFoldDB" id="A0A089NZK7"/>
<feature type="compositionally biased region" description="Basic and acidic residues" evidence="1">
    <location>
        <begin position="62"/>
        <end position="72"/>
    </location>
</feature>